<evidence type="ECO:0000313" key="8">
    <source>
        <dbReference type="Proteomes" id="UP000886889"/>
    </source>
</evidence>
<evidence type="ECO:0000256" key="2">
    <source>
        <dbReference type="ARBA" id="ARBA00022475"/>
    </source>
</evidence>
<proteinExistence type="predicted"/>
<dbReference type="GO" id="GO:0022857">
    <property type="term" value="F:transmembrane transporter activity"/>
    <property type="evidence" value="ECO:0007669"/>
    <property type="project" value="InterPro"/>
</dbReference>
<evidence type="ECO:0000256" key="3">
    <source>
        <dbReference type="ARBA" id="ARBA00022692"/>
    </source>
</evidence>
<feature type="transmembrane region" description="Helical" evidence="6">
    <location>
        <begin position="169"/>
        <end position="190"/>
    </location>
</feature>
<feature type="transmembrane region" description="Helical" evidence="6">
    <location>
        <begin position="300"/>
        <end position="319"/>
    </location>
</feature>
<feature type="transmembrane region" description="Helical" evidence="6">
    <location>
        <begin position="260"/>
        <end position="288"/>
    </location>
</feature>
<keyword evidence="2" id="KW-1003">Cell membrane</keyword>
<dbReference type="CDD" id="cd06579">
    <property type="entry name" value="TM_PBP1_transp_AraH_like"/>
    <property type="match status" value="1"/>
</dbReference>
<keyword evidence="3 6" id="KW-0812">Transmembrane</keyword>
<feature type="transmembrane region" description="Helical" evidence="6">
    <location>
        <begin position="21"/>
        <end position="40"/>
    </location>
</feature>
<gene>
    <name evidence="7" type="ORF">IAC80_04850</name>
</gene>
<reference evidence="7" key="1">
    <citation type="submission" date="2020-10" db="EMBL/GenBank/DDBJ databases">
        <authorList>
            <person name="Gilroy R."/>
        </authorList>
    </citation>
    <scope>NUCLEOTIDE SEQUENCE</scope>
    <source>
        <strain evidence="7">ChiBcec6-7307</strain>
    </source>
</reference>
<evidence type="ECO:0000256" key="1">
    <source>
        <dbReference type="ARBA" id="ARBA00004651"/>
    </source>
</evidence>
<evidence type="ECO:0000256" key="6">
    <source>
        <dbReference type="SAM" id="Phobius"/>
    </source>
</evidence>
<comment type="caution">
    <text evidence="7">The sequence shown here is derived from an EMBL/GenBank/DDBJ whole genome shotgun (WGS) entry which is preliminary data.</text>
</comment>
<name>A0A9D1NYP2_9FIRM</name>
<feature type="transmembrane region" description="Helical" evidence="6">
    <location>
        <begin position="130"/>
        <end position="148"/>
    </location>
</feature>
<organism evidence="7 8">
    <name type="scientific">Candidatus Merdiplasma excrementigallinarum</name>
    <dbReference type="NCBI Taxonomy" id="2840864"/>
    <lineage>
        <taxon>Bacteria</taxon>
        <taxon>Bacillati</taxon>
        <taxon>Bacillota</taxon>
        <taxon>Clostridia</taxon>
        <taxon>Lachnospirales</taxon>
        <taxon>Lachnospiraceae</taxon>
        <taxon>Lachnospiraceae incertae sedis</taxon>
        <taxon>Candidatus Merdiplasma</taxon>
    </lineage>
</organism>
<dbReference type="PANTHER" id="PTHR32196">
    <property type="entry name" value="ABC TRANSPORTER PERMEASE PROTEIN YPHD-RELATED-RELATED"/>
    <property type="match status" value="1"/>
</dbReference>
<dbReference type="AlphaFoldDB" id="A0A9D1NYP2"/>
<dbReference type="GO" id="GO:0005886">
    <property type="term" value="C:plasma membrane"/>
    <property type="evidence" value="ECO:0007669"/>
    <property type="project" value="UniProtKB-SubCell"/>
</dbReference>
<comment type="subcellular location">
    <subcellularLocation>
        <location evidence="1">Cell membrane</location>
        <topology evidence="1">Multi-pass membrane protein</topology>
    </subcellularLocation>
</comment>
<evidence type="ECO:0000313" key="7">
    <source>
        <dbReference type="EMBL" id="HIV23251.1"/>
    </source>
</evidence>
<keyword evidence="5 6" id="KW-0472">Membrane</keyword>
<dbReference type="InterPro" id="IPR001851">
    <property type="entry name" value="ABC_transp_permease"/>
</dbReference>
<protein>
    <submittedName>
        <fullName evidence="7">ABC transporter permease</fullName>
    </submittedName>
</protein>
<keyword evidence="4 6" id="KW-1133">Transmembrane helix</keyword>
<evidence type="ECO:0000256" key="5">
    <source>
        <dbReference type="ARBA" id="ARBA00023136"/>
    </source>
</evidence>
<dbReference type="EMBL" id="DVOS01000042">
    <property type="protein sequence ID" value="HIV23251.1"/>
    <property type="molecule type" value="Genomic_DNA"/>
</dbReference>
<feature type="transmembrane region" description="Helical" evidence="6">
    <location>
        <begin position="100"/>
        <end position="124"/>
    </location>
</feature>
<dbReference type="Pfam" id="PF02653">
    <property type="entry name" value="BPD_transp_2"/>
    <property type="match status" value="1"/>
</dbReference>
<sequence>MNNSKSQSGISRAVKGYFSQNWGILLGLLVLCVIFSIFGSNFLTTNNLLNLLRTCATNCYLAIGVQMAIILAGIDLTGGALAAFTGVMTVAAFEWWGMPVGVAVAMGVLFGLVIGFLNGAIVAYTGIHPFVVTLAMQSICRGTAYLVANGSPVTAYGQDAFAEIGQGSIGPVPLPVVYMIIFLILDYFFLNKTKTGRHIYAVGGNEVSARFSGINVNKIKILVWTISGTLAGFCGVVLASRMSSGQPDTGQGYETDAIAAAVLGGTSFFGGTGSVGGLLIGVLIIGLISNGLNLMHVNSYWQYVLKGIIIIAAVYVDMIKQKKQNAAK</sequence>
<dbReference type="Proteomes" id="UP000886889">
    <property type="component" value="Unassembled WGS sequence"/>
</dbReference>
<accession>A0A9D1NYP2</accession>
<feature type="transmembrane region" description="Helical" evidence="6">
    <location>
        <begin position="221"/>
        <end position="239"/>
    </location>
</feature>
<evidence type="ECO:0000256" key="4">
    <source>
        <dbReference type="ARBA" id="ARBA00022989"/>
    </source>
</evidence>
<feature type="transmembrane region" description="Helical" evidence="6">
    <location>
        <begin position="60"/>
        <end position="93"/>
    </location>
</feature>
<reference evidence="7" key="2">
    <citation type="journal article" date="2021" name="PeerJ">
        <title>Extensive microbial diversity within the chicken gut microbiome revealed by metagenomics and culture.</title>
        <authorList>
            <person name="Gilroy R."/>
            <person name="Ravi A."/>
            <person name="Getino M."/>
            <person name="Pursley I."/>
            <person name="Horton D.L."/>
            <person name="Alikhan N.F."/>
            <person name="Baker D."/>
            <person name="Gharbi K."/>
            <person name="Hall N."/>
            <person name="Watson M."/>
            <person name="Adriaenssens E.M."/>
            <person name="Foster-Nyarko E."/>
            <person name="Jarju S."/>
            <person name="Secka A."/>
            <person name="Antonio M."/>
            <person name="Oren A."/>
            <person name="Chaudhuri R.R."/>
            <person name="La Ragione R."/>
            <person name="Hildebrand F."/>
            <person name="Pallen M.J."/>
        </authorList>
    </citation>
    <scope>NUCLEOTIDE SEQUENCE</scope>
    <source>
        <strain evidence="7">ChiBcec6-7307</strain>
    </source>
</reference>